<evidence type="ECO:0000313" key="1">
    <source>
        <dbReference type="EMBL" id="SFF25659.1"/>
    </source>
</evidence>
<reference evidence="1 2" key="1">
    <citation type="submission" date="2016-10" db="EMBL/GenBank/DDBJ databases">
        <authorList>
            <person name="de Groot N.N."/>
        </authorList>
    </citation>
    <scope>NUCLEOTIDE SEQUENCE [LARGE SCALE GENOMIC DNA]</scope>
    <source>
        <strain evidence="1 2">DSM 26130</strain>
    </source>
</reference>
<dbReference type="EMBL" id="FOLQ01000039">
    <property type="protein sequence ID" value="SFF25659.1"/>
    <property type="molecule type" value="Genomic_DNA"/>
</dbReference>
<proteinExistence type="predicted"/>
<protein>
    <submittedName>
        <fullName evidence="1">Uncharacterized protein</fullName>
    </submittedName>
</protein>
<keyword evidence="2" id="KW-1185">Reference proteome</keyword>
<sequence>MGMSLAEFWNMPPHAFQLKVEGFFERENRTGLYFRETYALLYNINRGEKTQPIDGKDVILLAGEKKSREPRHKKGTFASMTPEQLQAWTDRVNQQEKKEREAVAAAVQQLMEVGIDQVPTQKAGESNPDYANRLIHLKESTPVAWPQVLIETIKAAGLTVPACNPGESWAAYDERLKQYYESLKPITPNE</sequence>
<gene>
    <name evidence="1" type="ORF">SAMN05216167_1393</name>
</gene>
<evidence type="ECO:0000313" key="2">
    <source>
        <dbReference type="Proteomes" id="UP000198598"/>
    </source>
</evidence>
<dbReference type="Proteomes" id="UP000198598">
    <property type="component" value="Unassembled WGS sequence"/>
</dbReference>
<accession>A0A1I2H8A5</accession>
<dbReference type="AlphaFoldDB" id="A0A1I2H8A5"/>
<organism evidence="1 2">
    <name type="scientific">Spirosoma endophyticum</name>
    <dbReference type="NCBI Taxonomy" id="662367"/>
    <lineage>
        <taxon>Bacteria</taxon>
        <taxon>Pseudomonadati</taxon>
        <taxon>Bacteroidota</taxon>
        <taxon>Cytophagia</taxon>
        <taxon>Cytophagales</taxon>
        <taxon>Cytophagaceae</taxon>
        <taxon>Spirosoma</taxon>
    </lineage>
</organism>
<dbReference type="STRING" id="662367.SAMN05216167_1393"/>
<name>A0A1I2H8A5_9BACT</name>